<protein>
    <submittedName>
        <fullName evidence="9">Peptidase S8</fullName>
    </submittedName>
</protein>
<dbReference type="InterPro" id="IPR050131">
    <property type="entry name" value="Peptidase_S8_subtilisin-like"/>
</dbReference>
<dbReference type="PROSITE" id="PS00136">
    <property type="entry name" value="SUBTILASE_ASP"/>
    <property type="match status" value="1"/>
</dbReference>
<evidence type="ECO:0000256" key="7">
    <source>
        <dbReference type="SAM" id="MobiDB-lite"/>
    </source>
</evidence>
<evidence type="ECO:0000259" key="8">
    <source>
        <dbReference type="Pfam" id="PF00082"/>
    </source>
</evidence>
<evidence type="ECO:0000313" key="9">
    <source>
        <dbReference type="EMBL" id="AYD89225.1"/>
    </source>
</evidence>
<dbReference type="InterPro" id="IPR023828">
    <property type="entry name" value="Peptidase_S8_Ser-AS"/>
</dbReference>
<evidence type="ECO:0000256" key="1">
    <source>
        <dbReference type="ARBA" id="ARBA00011073"/>
    </source>
</evidence>
<dbReference type="Proteomes" id="UP000273001">
    <property type="component" value="Chromosome"/>
</dbReference>
<dbReference type="PANTHER" id="PTHR43806">
    <property type="entry name" value="PEPTIDASE S8"/>
    <property type="match status" value="1"/>
</dbReference>
<evidence type="ECO:0000256" key="6">
    <source>
        <dbReference type="RuleBase" id="RU003355"/>
    </source>
</evidence>
<keyword evidence="10" id="KW-1185">Reference proteome</keyword>
<dbReference type="EMBL" id="CP032514">
    <property type="protein sequence ID" value="AYD89225.1"/>
    <property type="molecule type" value="Genomic_DNA"/>
</dbReference>
<evidence type="ECO:0000256" key="5">
    <source>
        <dbReference type="PROSITE-ProRule" id="PRU01240"/>
    </source>
</evidence>
<sequence>MVRDVPGREAAARRPAWLPVRSLAAVLTLLAVWTAPALALQPPPGQGPAQQHAESPSSPGSLDPPGEDPLAAQQWYLDWREGTVSQEDGQGVSVGVMDSGVDATHPEIASSYDAERSRSFLPSDCTPGSECPDLDPAHDPYGHGTEIAGLITADVDGHGIVGAAPGASIVSLKAGDATGRFYAEAVAQALRYAADTGLDVLVLSFTTDPWFRYCPDAPGDTDQERQEQAQDLATITSALEYAAHHGVIMVAAAGNESFDLDQGTADSSSIGWSGQGERPVTDQCVTMPAQSEHVLTVGALDPAGARTFYSNVGSAVDIAAPGGAPVWYDDTDTPHGLESAILTTAPTDVVRSGGTDEEGVSLLPDVVSDCGEGGQRCRYYWYRSGTSFATPLAAAAVAVLLSQGVPAPQAPGLLLDLAAPAACPAPADQDLPCRESPDHPGPTTTWYGRGRLRLPTVPPVGTGDHDEADQTGQPRQH</sequence>
<comment type="similarity">
    <text evidence="1 5 6">Belongs to the peptidase S8 family.</text>
</comment>
<name>A0ABM6Z1S0_9ACTO</name>
<organism evidence="9 10">
    <name type="scientific">Actinomyces lilanjuaniae</name>
    <dbReference type="NCBI Taxonomy" id="2321394"/>
    <lineage>
        <taxon>Bacteria</taxon>
        <taxon>Bacillati</taxon>
        <taxon>Actinomycetota</taxon>
        <taxon>Actinomycetes</taxon>
        <taxon>Actinomycetales</taxon>
        <taxon>Actinomycetaceae</taxon>
        <taxon>Actinomyces</taxon>
    </lineage>
</organism>
<feature type="region of interest" description="Disordered" evidence="7">
    <location>
        <begin position="41"/>
        <end position="69"/>
    </location>
</feature>
<dbReference type="InterPro" id="IPR000209">
    <property type="entry name" value="Peptidase_S8/S53_dom"/>
</dbReference>
<gene>
    <name evidence="9" type="ORF">D5R93_02600</name>
</gene>
<keyword evidence="4 5" id="KW-0720">Serine protease</keyword>
<dbReference type="Gene3D" id="3.40.50.200">
    <property type="entry name" value="Peptidase S8/S53 domain"/>
    <property type="match status" value="1"/>
</dbReference>
<evidence type="ECO:0000313" key="10">
    <source>
        <dbReference type="Proteomes" id="UP000273001"/>
    </source>
</evidence>
<evidence type="ECO:0000256" key="2">
    <source>
        <dbReference type="ARBA" id="ARBA00022670"/>
    </source>
</evidence>
<dbReference type="Pfam" id="PF00082">
    <property type="entry name" value="Peptidase_S8"/>
    <property type="match status" value="1"/>
</dbReference>
<feature type="compositionally biased region" description="Low complexity" evidence="7">
    <location>
        <begin position="47"/>
        <end position="69"/>
    </location>
</feature>
<dbReference type="PRINTS" id="PR00723">
    <property type="entry name" value="SUBTILISIN"/>
</dbReference>
<feature type="domain" description="Peptidase S8/S53" evidence="8">
    <location>
        <begin position="89"/>
        <end position="402"/>
    </location>
</feature>
<accession>A0ABM6Z1S0</accession>
<dbReference type="PANTHER" id="PTHR43806:SF11">
    <property type="entry name" value="CEREVISIN-RELATED"/>
    <property type="match status" value="1"/>
</dbReference>
<keyword evidence="2 5" id="KW-0645">Protease</keyword>
<feature type="active site" description="Charge relay system" evidence="5">
    <location>
        <position position="387"/>
    </location>
</feature>
<feature type="active site" description="Charge relay system" evidence="5">
    <location>
        <position position="98"/>
    </location>
</feature>
<reference evidence="9 10" key="1">
    <citation type="submission" date="2018-09" db="EMBL/GenBank/DDBJ databases">
        <authorList>
            <person name="Li J."/>
        </authorList>
    </citation>
    <scope>NUCLEOTIDE SEQUENCE [LARGE SCALE GENOMIC DNA]</scope>
    <source>
        <strain evidence="9 10">2129</strain>
    </source>
</reference>
<keyword evidence="3 5" id="KW-0378">Hydrolase</keyword>
<dbReference type="PROSITE" id="PS51892">
    <property type="entry name" value="SUBTILASE"/>
    <property type="match status" value="1"/>
</dbReference>
<dbReference type="SUPFAM" id="SSF52743">
    <property type="entry name" value="Subtilisin-like"/>
    <property type="match status" value="1"/>
</dbReference>
<evidence type="ECO:0000256" key="4">
    <source>
        <dbReference type="ARBA" id="ARBA00022825"/>
    </source>
</evidence>
<dbReference type="PROSITE" id="PS00138">
    <property type="entry name" value="SUBTILASE_SER"/>
    <property type="match status" value="1"/>
</dbReference>
<evidence type="ECO:0000256" key="3">
    <source>
        <dbReference type="ARBA" id="ARBA00022801"/>
    </source>
</evidence>
<dbReference type="PROSITE" id="PS00137">
    <property type="entry name" value="SUBTILASE_HIS"/>
    <property type="match status" value="1"/>
</dbReference>
<proteinExistence type="inferred from homology"/>
<dbReference type="InterPro" id="IPR023827">
    <property type="entry name" value="Peptidase_S8_Asp-AS"/>
</dbReference>
<feature type="region of interest" description="Disordered" evidence="7">
    <location>
        <begin position="428"/>
        <end position="477"/>
    </location>
</feature>
<feature type="active site" description="Charge relay system" evidence="5">
    <location>
        <position position="143"/>
    </location>
</feature>
<dbReference type="InterPro" id="IPR036852">
    <property type="entry name" value="Peptidase_S8/S53_dom_sf"/>
</dbReference>
<dbReference type="InterPro" id="IPR022398">
    <property type="entry name" value="Peptidase_S8_His-AS"/>
</dbReference>
<dbReference type="InterPro" id="IPR015500">
    <property type="entry name" value="Peptidase_S8_subtilisin-rel"/>
</dbReference>